<keyword evidence="4" id="KW-0862">Zinc</keyword>
<keyword evidence="5" id="KW-0472">Membrane</keyword>
<sequence length="132" mass="14622">MNEPSAKSSAGEAPEERLRTVLQHAGHLLPSQGPIGVFVHHNTLHAFQHLPFHDALAAASALFEAEPYLSEAEYRAHIASGRIGDQDVEAALAERFAERPDERRGPLSRNEIERLALRFPIEAATEAGLRWR</sequence>
<keyword evidence="2" id="KW-1003">Cell membrane</keyword>
<evidence type="ECO:0000256" key="1">
    <source>
        <dbReference type="ARBA" id="ARBA00022448"/>
    </source>
</evidence>
<evidence type="ECO:0000313" key="7">
    <source>
        <dbReference type="Proteomes" id="UP000075420"/>
    </source>
</evidence>
<dbReference type="PANTHER" id="PTHR38344">
    <property type="entry name" value="UPF0753 PROTEIN AQ_863"/>
    <property type="match status" value="1"/>
</dbReference>
<evidence type="ECO:0000256" key="2">
    <source>
        <dbReference type="ARBA" id="ARBA00022475"/>
    </source>
</evidence>
<comment type="caution">
    <text evidence="6">The sequence shown here is derived from an EMBL/GenBank/DDBJ whole genome shotgun (WGS) entry which is preliminary data.</text>
</comment>
<evidence type="ECO:0000256" key="4">
    <source>
        <dbReference type="ARBA" id="ARBA00022833"/>
    </source>
</evidence>
<dbReference type="Proteomes" id="UP000075420">
    <property type="component" value="Unassembled WGS sequence"/>
</dbReference>
<name>A0A150P568_SORCE</name>
<dbReference type="EMBL" id="JELY01003091">
    <property type="protein sequence ID" value="KYF50761.1"/>
    <property type="molecule type" value="Genomic_DNA"/>
</dbReference>
<protein>
    <submittedName>
        <fullName evidence="6">Uncharacterized protein</fullName>
    </submittedName>
</protein>
<reference evidence="6 7" key="1">
    <citation type="submission" date="2014-02" db="EMBL/GenBank/DDBJ databases">
        <title>The small core and large imbalanced accessory genome model reveals a collaborative survival strategy of Sorangium cellulosum strains in nature.</title>
        <authorList>
            <person name="Han K."/>
            <person name="Peng R."/>
            <person name="Blom J."/>
            <person name="Li Y.-Z."/>
        </authorList>
    </citation>
    <scope>NUCLEOTIDE SEQUENCE [LARGE SCALE GENOMIC DNA]</scope>
    <source>
        <strain evidence="6 7">So0157-25</strain>
    </source>
</reference>
<keyword evidence="1" id="KW-0813">Transport</keyword>
<evidence type="ECO:0000313" key="6">
    <source>
        <dbReference type="EMBL" id="KYF50761.1"/>
    </source>
</evidence>
<dbReference type="InterPro" id="IPR018752">
    <property type="entry name" value="DabA"/>
</dbReference>
<evidence type="ECO:0000256" key="3">
    <source>
        <dbReference type="ARBA" id="ARBA00022723"/>
    </source>
</evidence>
<accession>A0A150P568</accession>
<keyword evidence="3" id="KW-0479">Metal-binding</keyword>
<organism evidence="6 7">
    <name type="scientific">Sorangium cellulosum</name>
    <name type="common">Polyangium cellulosum</name>
    <dbReference type="NCBI Taxonomy" id="56"/>
    <lineage>
        <taxon>Bacteria</taxon>
        <taxon>Pseudomonadati</taxon>
        <taxon>Myxococcota</taxon>
        <taxon>Polyangia</taxon>
        <taxon>Polyangiales</taxon>
        <taxon>Polyangiaceae</taxon>
        <taxon>Sorangium</taxon>
    </lineage>
</organism>
<evidence type="ECO:0000256" key="5">
    <source>
        <dbReference type="ARBA" id="ARBA00023136"/>
    </source>
</evidence>
<dbReference type="GO" id="GO:0046872">
    <property type="term" value="F:metal ion binding"/>
    <property type="evidence" value="ECO:0007669"/>
    <property type="project" value="UniProtKB-KW"/>
</dbReference>
<gene>
    <name evidence="6" type="ORF">BE08_10005</name>
</gene>
<dbReference type="Pfam" id="PF10070">
    <property type="entry name" value="DabA"/>
    <property type="match status" value="1"/>
</dbReference>
<dbReference type="PANTHER" id="PTHR38344:SF1">
    <property type="entry name" value="INORGANIC CARBON TRANSPORTER SUBUNIT DABA-RELATED"/>
    <property type="match status" value="1"/>
</dbReference>
<dbReference type="AlphaFoldDB" id="A0A150P568"/>
<feature type="non-terminal residue" evidence="6">
    <location>
        <position position="132"/>
    </location>
</feature>
<proteinExistence type="predicted"/>